<evidence type="ECO:0000313" key="8">
    <source>
        <dbReference type="EMBL" id="ANB13518.1"/>
    </source>
</evidence>
<evidence type="ECO:0000256" key="5">
    <source>
        <dbReference type="SAM" id="MobiDB-lite"/>
    </source>
</evidence>
<evidence type="ECO:0000313" key="9">
    <source>
        <dbReference type="Proteomes" id="UP000189580"/>
    </source>
</evidence>
<feature type="domain" description="Myosin-binding" evidence="7">
    <location>
        <begin position="205"/>
        <end position="522"/>
    </location>
</feature>
<evidence type="ECO:0000259" key="7">
    <source>
        <dbReference type="Pfam" id="PF12632"/>
    </source>
</evidence>
<keyword evidence="4 6" id="KW-0472">Membrane</keyword>
<sequence length="701" mass="78177">MNMDLETADESDLTGSPDVFHGTPLGDYLSDAGMSDWGIDDGSSARQSIIGDAGFGDAKQAILNDNDFYQSDDDDKDQSSRFDTKEESIMRGRIIAAASIPFPLSLSAGGMSLPQVRKQKFFEIIRNALKPQLNGIENTKFLERFRYILISSQLLESTTTSMVANHNIDPVTRQKLRKQNILFGDHGPWETLKMQRKYWSGGGGCIVVIVTLLSWQMKKAKQLRHDPKDGNNSATYYRCTCGLIVILCTFLFLFGHSRRRALRMLRAKTIAYASHFVENNLSFDVAVSKCLSLIQEVDLLSMGYQPSLADASVIGSRIPGSRLMAKDNIKQMRTAKSLRSAVSSSLYLAITAYLDAIKECLGCCSELDLQRYFDIYELQGPQQEFSFVMNDDFVGFTNTTGWGSLAKEVYYGSNGGNVSLKFLRNEFKRLHFLRRAFICCLISASASGECTRQELGKWGKIVDHVESCSGLMMRLSTTISRNNLLPIVENNSSDAFLDPKVLSRVSKLNALTASLQHIQARLHFLSEETENFDLNYEQMGEEINGLLSTWKASLAAGDSNAMSTFKRKHLQNASTCTEATLIEDQSLESGLFGHEPKLSDFDDNSSSTSMDESVRQSYGPIRDTGPSSRSTSTSSMTILEGIVGNEGTKRVFSQLPRQARLSLMRQQRELEAERKSVRAQRDNFVLELGSVLDQRKAHSNQ</sequence>
<dbReference type="AlphaFoldDB" id="A0A167E0W2"/>
<feature type="transmembrane region" description="Helical" evidence="6">
    <location>
        <begin position="198"/>
        <end position="215"/>
    </location>
</feature>
<protein>
    <recommendedName>
        <fullName evidence="7">Myosin-binding domain-containing protein</fullName>
    </recommendedName>
</protein>
<dbReference type="GO" id="GO:0017022">
    <property type="term" value="F:myosin binding"/>
    <property type="evidence" value="ECO:0007669"/>
    <property type="project" value="InterPro"/>
</dbReference>
<evidence type="ECO:0000256" key="1">
    <source>
        <dbReference type="ARBA" id="ARBA00004308"/>
    </source>
</evidence>
<evidence type="ECO:0000256" key="3">
    <source>
        <dbReference type="ARBA" id="ARBA00022989"/>
    </source>
</evidence>
<name>A0A167E0W2_9ASCO</name>
<evidence type="ECO:0000256" key="6">
    <source>
        <dbReference type="SAM" id="Phobius"/>
    </source>
</evidence>
<keyword evidence="2 6" id="KW-0812">Transmembrane</keyword>
<accession>A0A167E0W2</accession>
<comment type="subcellular location">
    <subcellularLocation>
        <location evidence="1">Endomembrane system</location>
    </subcellularLocation>
</comment>
<dbReference type="EMBL" id="CP014501">
    <property type="protein sequence ID" value="ANB13518.1"/>
    <property type="molecule type" value="Genomic_DNA"/>
</dbReference>
<dbReference type="OrthoDB" id="4087235at2759"/>
<evidence type="ECO:0000256" key="4">
    <source>
        <dbReference type="ARBA" id="ARBA00023136"/>
    </source>
</evidence>
<proteinExistence type="predicted"/>
<dbReference type="GO" id="GO:0012505">
    <property type="term" value="C:endomembrane system"/>
    <property type="evidence" value="ECO:0007669"/>
    <property type="project" value="UniProtKB-SubCell"/>
</dbReference>
<dbReference type="InterPro" id="IPR026859">
    <property type="entry name" value="Myosin-bd"/>
</dbReference>
<feature type="transmembrane region" description="Helical" evidence="6">
    <location>
        <begin position="235"/>
        <end position="254"/>
    </location>
</feature>
<dbReference type="Pfam" id="PF12632">
    <property type="entry name" value="Vezatin"/>
    <property type="match status" value="1"/>
</dbReference>
<organism evidence="8 9">
    <name type="scientific">Sugiyamaella lignohabitans</name>
    <dbReference type="NCBI Taxonomy" id="796027"/>
    <lineage>
        <taxon>Eukaryota</taxon>
        <taxon>Fungi</taxon>
        <taxon>Dikarya</taxon>
        <taxon>Ascomycota</taxon>
        <taxon>Saccharomycotina</taxon>
        <taxon>Dipodascomycetes</taxon>
        <taxon>Dipodascales</taxon>
        <taxon>Trichomonascaceae</taxon>
        <taxon>Sugiyamaella</taxon>
    </lineage>
</organism>
<dbReference type="Proteomes" id="UP000189580">
    <property type="component" value="Chromosome a"/>
</dbReference>
<gene>
    <name evidence="8" type="ORF">AWJ20_1813</name>
</gene>
<feature type="region of interest" description="Disordered" evidence="5">
    <location>
        <begin position="593"/>
        <end position="634"/>
    </location>
</feature>
<keyword evidence="9" id="KW-1185">Reference proteome</keyword>
<keyword evidence="3 6" id="KW-1133">Transmembrane helix</keyword>
<evidence type="ECO:0000256" key="2">
    <source>
        <dbReference type="ARBA" id="ARBA00022692"/>
    </source>
</evidence>
<reference evidence="8 9" key="1">
    <citation type="submission" date="2016-02" db="EMBL/GenBank/DDBJ databases">
        <title>Complete genome sequence and transcriptome regulation of the pentose utilising yeast Sugiyamaella lignohabitans.</title>
        <authorList>
            <person name="Bellasio M."/>
            <person name="Peymann A."/>
            <person name="Valli M."/>
            <person name="Sipitzky M."/>
            <person name="Graf A."/>
            <person name="Sauer M."/>
            <person name="Marx H."/>
            <person name="Mattanovich D."/>
        </authorList>
    </citation>
    <scope>NUCLEOTIDE SEQUENCE [LARGE SCALE GENOMIC DNA]</scope>
    <source>
        <strain evidence="8 9">CBS 10342</strain>
    </source>
</reference>
<dbReference type="GeneID" id="30033657"/>
<dbReference type="KEGG" id="slb:AWJ20_1813"/>
<dbReference type="RefSeq" id="XP_018735995.1">
    <property type="nucleotide sequence ID" value="XM_018878721.1"/>
</dbReference>